<dbReference type="EMBL" id="MU275839">
    <property type="protein sequence ID" value="KAI0053733.1"/>
    <property type="molecule type" value="Genomic_DNA"/>
</dbReference>
<reference evidence="1" key="2">
    <citation type="journal article" date="2022" name="New Phytol.">
        <title>Evolutionary transition to the ectomycorrhizal habit in the genomes of a hyperdiverse lineage of mushroom-forming fungi.</title>
        <authorList>
            <person name="Looney B."/>
            <person name="Miyauchi S."/>
            <person name="Morin E."/>
            <person name="Drula E."/>
            <person name="Courty P.E."/>
            <person name="Kohler A."/>
            <person name="Kuo A."/>
            <person name="LaButti K."/>
            <person name="Pangilinan J."/>
            <person name="Lipzen A."/>
            <person name="Riley R."/>
            <person name="Andreopoulos W."/>
            <person name="He G."/>
            <person name="Johnson J."/>
            <person name="Nolan M."/>
            <person name="Tritt A."/>
            <person name="Barry K.W."/>
            <person name="Grigoriev I.V."/>
            <person name="Nagy L.G."/>
            <person name="Hibbett D."/>
            <person name="Henrissat B."/>
            <person name="Matheny P.B."/>
            <person name="Labbe J."/>
            <person name="Martin F.M."/>
        </authorList>
    </citation>
    <scope>NUCLEOTIDE SEQUENCE</scope>
    <source>
        <strain evidence="1">FP105234-sp</strain>
    </source>
</reference>
<name>A0ACB8SC03_9AGAM</name>
<accession>A0ACB8SC03</accession>
<reference evidence="1" key="1">
    <citation type="submission" date="2021-02" db="EMBL/GenBank/DDBJ databases">
        <authorList>
            <consortium name="DOE Joint Genome Institute"/>
            <person name="Ahrendt S."/>
            <person name="Looney B.P."/>
            <person name="Miyauchi S."/>
            <person name="Morin E."/>
            <person name="Drula E."/>
            <person name="Courty P.E."/>
            <person name="Chicoki N."/>
            <person name="Fauchery L."/>
            <person name="Kohler A."/>
            <person name="Kuo A."/>
            <person name="Labutti K."/>
            <person name="Pangilinan J."/>
            <person name="Lipzen A."/>
            <person name="Riley R."/>
            <person name="Andreopoulos W."/>
            <person name="He G."/>
            <person name="Johnson J."/>
            <person name="Barry K.W."/>
            <person name="Grigoriev I.V."/>
            <person name="Nagy L."/>
            <person name="Hibbett D."/>
            <person name="Henrissat B."/>
            <person name="Matheny P.B."/>
            <person name="Labbe J."/>
            <person name="Martin F."/>
        </authorList>
    </citation>
    <scope>NUCLEOTIDE SEQUENCE</scope>
    <source>
        <strain evidence="1">FP105234-sp</strain>
    </source>
</reference>
<proteinExistence type="predicted"/>
<dbReference type="Proteomes" id="UP000814033">
    <property type="component" value="Unassembled WGS sequence"/>
</dbReference>
<sequence>MRSLSSFLLVYLLWLSALASFVTGLPTSVDSSASTTPSNVPSDVQTSIPPSTTTTPLPSQSRHHTERPHGTFLDPAPTFSFVNPETPFPPDPPLTDRPPNHNQPHKSSTVAIVFAALAGIIGFLVILTLARCLYTWRRTPRPVRTMTAVDREQLIREMREYAATAPQRARTSVHAPPPPPYERAPSYDSAEHLTLTPD</sequence>
<evidence type="ECO:0000313" key="1">
    <source>
        <dbReference type="EMBL" id="KAI0053733.1"/>
    </source>
</evidence>
<comment type="caution">
    <text evidence="1">The sequence shown here is derived from an EMBL/GenBank/DDBJ whole genome shotgun (WGS) entry which is preliminary data.</text>
</comment>
<keyword evidence="2" id="KW-1185">Reference proteome</keyword>
<gene>
    <name evidence="1" type="ORF">FA95DRAFT_1600867</name>
</gene>
<protein>
    <submittedName>
        <fullName evidence="1">Uncharacterized protein</fullName>
    </submittedName>
</protein>
<organism evidence="1 2">
    <name type="scientific">Auriscalpium vulgare</name>
    <dbReference type="NCBI Taxonomy" id="40419"/>
    <lineage>
        <taxon>Eukaryota</taxon>
        <taxon>Fungi</taxon>
        <taxon>Dikarya</taxon>
        <taxon>Basidiomycota</taxon>
        <taxon>Agaricomycotina</taxon>
        <taxon>Agaricomycetes</taxon>
        <taxon>Russulales</taxon>
        <taxon>Auriscalpiaceae</taxon>
        <taxon>Auriscalpium</taxon>
    </lineage>
</organism>
<evidence type="ECO:0000313" key="2">
    <source>
        <dbReference type="Proteomes" id="UP000814033"/>
    </source>
</evidence>